<dbReference type="EMBL" id="MJBS01000017">
    <property type="protein sequence ID" value="OHF01816.1"/>
    <property type="molecule type" value="Genomic_DNA"/>
</dbReference>
<keyword evidence="7" id="KW-1185">Reference proteome</keyword>
<feature type="binding site" evidence="4">
    <location>
        <position position="187"/>
    </location>
    <ligand>
        <name>substrate</name>
    </ligand>
</feature>
<feature type="active site" description="Charge relay system" evidence="3">
    <location>
        <position position="187"/>
    </location>
</feature>
<dbReference type="RefSeq" id="XP_022478958.1">
    <property type="nucleotide sequence ID" value="XM_022614657.1"/>
</dbReference>
<comment type="caution">
    <text evidence="6">The sequence shown here is derived from an EMBL/GenBank/DDBJ whole genome shotgun (WGS) entry which is preliminary data.</text>
</comment>
<evidence type="ECO:0000256" key="4">
    <source>
        <dbReference type="PIRSR" id="PIRSR001221-2"/>
    </source>
</evidence>
<name>A0A1G4BKI2_9PEZI</name>
<dbReference type="GeneID" id="34556167"/>
<dbReference type="STRING" id="1209926.A0A1G4BKI2"/>
<feature type="binding site" evidence="4">
    <location>
        <position position="161"/>
    </location>
    <ligand>
        <name>substrate</name>
    </ligand>
</feature>
<dbReference type="InterPro" id="IPR023631">
    <property type="entry name" value="Amidase_dom"/>
</dbReference>
<dbReference type="PIRSF" id="PIRSF001221">
    <property type="entry name" value="Amidase_fungi"/>
    <property type="match status" value="1"/>
</dbReference>
<feature type="active site" description="Acyl-ester intermediate" evidence="3">
    <location>
        <position position="211"/>
    </location>
</feature>
<evidence type="ECO:0000313" key="7">
    <source>
        <dbReference type="Proteomes" id="UP000176998"/>
    </source>
</evidence>
<dbReference type="Pfam" id="PF01425">
    <property type="entry name" value="Amidase"/>
    <property type="match status" value="1"/>
</dbReference>
<evidence type="ECO:0000313" key="6">
    <source>
        <dbReference type="EMBL" id="OHF01816.1"/>
    </source>
</evidence>
<sequence>MTQITLPKPAHVWQDVVAKKRRLRAEAISASADHLAGTSKDTEITSIADASELVSKVSRGDVTSEEVIRAYVRSLTEIFFDDALKRAAELDDYLAKNGKTIGPLHGVPVTLKDQFNVKGYDTTLGYVGRSFKPASDDAVVVRMLRSLGAVIVAKTNLPQSIMWCETDNPLWGLTTNPMSKDFTPGGSTGGEAALLASDATMLGWGTDIGGSIRIPSHMMGTYGFKPSSARLPYRGVPVSTEGQEHVPSSIGPMARSLSTIRLAIEQLIHAKPWELDARCAPVPWREDLYKETFSRPLTIGVLYDDNVVRPHPPITRVLRSAVERLQAAGHEVLEWNADLHEDCIRTMDLYYTVDGGEDIRKDVLAGGEPFIPHVEKLLNRGTPISVYEYWQLNRRKWELQQAYLEKWQSIRSPKTGRMVDIILLPPMPHTAVPHGGCRWVGYTKVWNFLDYPALVIPGGRVSREDVEQPWAAEVRGVEDEWNKKLWEDNKETMASLALPVGLQIVGRKLEEETVLAAGKIIDDILGGKS</sequence>
<dbReference type="OrthoDB" id="6428749at2759"/>
<comment type="similarity">
    <text evidence="1">Belongs to the amidase family.</text>
</comment>
<dbReference type="PANTHER" id="PTHR46072:SF2">
    <property type="entry name" value="AMIDASE (EUROFUNG)"/>
    <property type="match status" value="1"/>
</dbReference>
<feature type="binding site" evidence="4">
    <location>
        <begin position="208"/>
        <end position="211"/>
    </location>
    <ligand>
        <name>substrate</name>
    </ligand>
</feature>
<evidence type="ECO:0000256" key="2">
    <source>
        <dbReference type="ARBA" id="ARBA00022801"/>
    </source>
</evidence>
<evidence type="ECO:0000256" key="3">
    <source>
        <dbReference type="PIRSR" id="PIRSR001221-1"/>
    </source>
</evidence>
<keyword evidence="2" id="KW-0378">Hydrolase</keyword>
<evidence type="ECO:0000256" key="1">
    <source>
        <dbReference type="ARBA" id="ARBA00009199"/>
    </source>
</evidence>
<dbReference type="SUPFAM" id="SSF75304">
    <property type="entry name" value="Amidase signature (AS) enzymes"/>
    <property type="match status" value="1"/>
</dbReference>
<reference evidence="6 7" key="1">
    <citation type="submission" date="2016-09" db="EMBL/GenBank/DDBJ databases">
        <authorList>
            <person name="Capua I."/>
            <person name="De Benedictis P."/>
            <person name="Joannis T."/>
            <person name="Lombin L.H."/>
            <person name="Cattoli G."/>
        </authorList>
    </citation>
    <scope>NUCLEOTIDE SEQUENCE [LARGE SCALE GENOMIC DNA]</scope>
    <source>
        <strain evidence="6 7">IMI 309357</strain>
    </source>
</reference>
<dbReference type="AlphaFoldDB" id="A0A1G4BKI2"/>
<feature type="domain" description="Amidase" evidence="5">
    <location>
        <begin position="72"/>
        <end position="515"/>
    </location>
</feature>
<protein>
    <submittedName>
        <fullName evidence="6">Amidase</fullName>
    </submittedName>
</protein>
<gene>
    <name evidence="6" type="ORF">CORC01_03007</name>
</gene>
<proteinExistence type="inferred from homology"/>
<dbReference type="Gene3D" id="3.90.1300.10">
    <property type="entry name" value="Amidase signature (AS) domain"/>
    <property type="match status" value="1"/>
</dbReference>
<dbReference type="GO" id="GO:0016787">
    <property type="term" value="F:hydrolase activity"/>
    <property type="evidence" value="ECO:0007669"/>
    <property type="project" value="UniProtKB-KW"/>
</dbReference>
<organism evidence="6 7">
    <name type="scientific">Colletotrichum orchidophilum</name>
    <dbReference type="NCBI Taxonomy" id="1209926"/>
    <lineage>
        <taxon>Eukaryota</taxon>
        <taxon>Fungi</taxon>
        <taxon>Dikarya</taxon>
        <taxon>Ascomycota</taxon>
        <taxon>Pezizomycotina</taxon>
        <taxon>Sordariomycetes</taxon>
        <taxon>Hypocreomycetidae</taxon>
        <taxon>Glomerellales</taxon>
        <taxon>Glomerellaceae</taxon>
        <taxon>Colletotrichum</taxon>
    </lineage>
</organism>
<dbReference type="InterPro" id="IPR036928">
    <property type="entry name" value="AS_sf"/>
</dbReference>
<dbReference type="Proteomes" id="UP000176998">
    <property type="component" value="Unassembled WGS sequence"/>
</dbReference>
<evidence type="ECO:0000259" key="5">
    <source>
        <dbReference type="Pfam" id="PF01425"/>
    </source>
</evidence>
<accession>A0A1G4BKI2</accession>
<feature type="active site" description="Charge relay system" evidence="3">
    <location>
        <position position="112"/>
    </location>
</feature>
<dbReference type="PANTHER" id="PTHR46072">
    <property type="entry name" value="AMIDASE-RELATED-RELATED"/>
    <property type="match status" value="1"/>
</dbReference>